<reference evidence="3" key="1">
    <citation type="submission" date="2025-08" db="UniProtKB">
        <authorList>
            <consortium name="RefSeq"/>
        </authorList>
    </citation>
    <scope>IDENTIFICATION</scope>
    <source>
        <tissue evidence="3">Entire body</tissue>
    </source>
</reference>
<evidence type="ECO:0000313" key="3">
    <source>
        <dbReference type="RefSeq" id="XP_025837026.1"/>
    </source>
</evidence>
<dbReference type="GeneID" id="112906663"/>
<dbReference type="RefSeq" id="XP_025837026.1">
    <property type="nucleotide sequence ID" value="XM_025981241.1"/>
</dbReference>
<feature type="transmembrane region" description="Helical" evidence="1">
    <location>
        <begin position="50"/>
        <end position="75"/>
    </location>
</feature>
<dbReference type="AlphaFoldDB" id="A0A7F5RM65"/>
<feature type="transmembrane region" description="Helical" evidence="1">
    <location>
        <begin position="28"/>
        <end position="44"/>
    </location>
</feature>
<dbReference type="OrthoDB" id="6499973at2759"/>
<evidence type="ECO:0000313" key="2">
    <source>
        <dbReference type="Proteomes" id="UP000192223"/>
    </source>
</evidence>
<organism evidence="2 3">
    <name type="scientific">Agrilus planipennis</name>
    <name type="common">Emerald ash borer</name>
    <name type="synonym">Agrilus marcopoli</name>
    <dbReference type="NCBI Taxonomy" id="224129"/>
    <lineage>
        <taxon>Eukaryota</taxon>
        <taxon>Metazoa</taxon>
        <taxon>Ecdysozoa</taxon>
        <taxon>Arthropoda</taxon>
        <taxon>Hexapoda</taxon>
        <taxon>Insecta</taxon>
        <taxon>Pterygota</taxon>
        <taxon>Neoptera</taxon>
        <taxon>Endopterygota</taxon>
        <taxon>Coleoptera</taxon>
        <taxon>Polyphaga</taxon>
        <taxon>Elateriformia</taxon>
        <taxon>Buprestoidea</taxon>
        <taxon>Buprestidae</taxon>
        <taxon>Agrilinae</taxon>
        <taxon>Agrilus</taxon>
    </lineage>
</organism>
<protein>
    <submittedName>
        <fullName evidence="3">Uncharacterized protein LOC112906663</fullName>
    </submittedName>
</protein>
<sequence length="152" mass="17307">MTVNFTADLASRLCFTLLMGVTNVSSRVLFLGCTFIFMVVRFVFTSRSDYWWIMVTSGCLGAMRGPLYTFIALVIDEEYPQQFPKAFSFYMVISGITAFSVGQILYFIGYMSQNDEMVLHVLTILLLVVVVTWAPEMLYRKIKSIKLLSGNK</sequence>
<dbReference type="InParanoid" id="A0A7F5RM65"/>
<feature type="transmembrane region" description="Helical" evidence="1">
    <location>
        <begin position="117"/>
        <end position="139"/>
    </location>
</feature>
<keyword evidence="2" id="KW-1185">Reference proteome</keyword>
<keyword evidence="1" id="KW-1133">Transmembrane helix</keyword>
<dbReference type="InterPro" id="IPR036259">
    <property type="entry name" value="MFS_trans_sf"/>
</dbReference>
<accession>A0A7F5RM65</accession>
<feature type="transmembrane region" description="Helical" evidence="1">
    <location>
        <begin position="87"/>
        <end position="111"/>
    </location>
</feature>
<gene>
    <name evidence="3" type="primary">LOC112906663</name>
</gene>
<dbReference type="Proteomes" id="UP000192223">
    <property type="component" value="Unplaced"/>
</dbReference>
<proteinExistence type="predicted"/>
<keyword evidence="1" id="KW-0812">Transmembrane</keyword>
<keyword evidence="1" id="KW-0472">Membrane</keyword>
<dbReference type="SUPFAM" id="SSF103473">
    <property type="entry name" value="MFS general substrate transporter"/>
    <property type="match status" value="1"/>
</dbReference>
<evidence type="ECO:0000256" key="1">
    <source>
        <dbReference type="SAM" id="Phobius"/>
    </source>
</evidence>
<name>A0A7F5RM65_AGRPL</name>
<dbReference type="KEGG" id="apln:112906663"/>